<proteinExistence type="inferred from homology"/>
<evidence type="ECO:0000313" key="9">
    <source>
        <dbReference type="Proteomes" id="UP000811844"/>
    </source>
</evidence>
<evidence type="ECO:0000256" key="2">
    <source>
        <dbReference type="ARBA" id="ARBA00023224"/>
    </source>
</evidence>
<organism evidence="8 9">
    <name type="scientific">Shewanella intestini</name>
    <dbReference type="NCBI Taxonomy" id="2017544"/>
    <lineage>
        <taxon>Bacteria</taxon>
        <taxon>Pseudomonadati</taxon>
        <taxon>Pseudomonadota</taxon>
        <taxon>Gammaproteobacteria</taxon>
        <taxon>Alteromonadales</taxon>
        <taxon>Shewanellaceae</taxon>
        <taxon>Shewanella</taxon>
    </lineage>
</organism>
<comment type="subcellular location">
    <subcellularLocation>
        <location evidence="1">Membrane</location>
    </subcellularLocation>
</comment>
<dbReference type="PROSITE" id="PS50885">
    <property type="entry name" value="HAMP"/>
    <property type="match status" value="1"/>
</dbReference>
<keyword evidence="5" id="KW-1133">Transmembrane helix</keyword>
<reference evidence="8 9" key="1">
    <citation type="submission" date="2020-02" db="EMBL/GenBank/DDBJ databases">
        <title>Shewanella WXL01 sp. nov., a marine bacterium isolated from green algae in Luhuitou Fringing Reef (Northern South China Sea).</title>
        <authorList>
            <person name="Wang X."/>
        </authorList>
    </citation>
    <scope>NUCLEOTIDE SEQUENCE [LARGE SCALE GENOMIC DNA]</scope>
    <source>
        <strain evidence="8 9">MCCC 1A01895</strain>
    </source>
</reference>
<dbReference type="RefSeq" id="WP_153663174.1">
    <property type="nucleotide sequence ID" value="NZ_JAAIKR010000002.1"/>
</dbReference>
<keyword evidence="2 4" id="KW-0807">Transducer</keyword>
<comment type="similarity">
    <text evidence="3">Belongs to the methyl-accepting chemotaxis (MCP) protein family.</text>
</comment>
<dbReference type="PRINTS" id="PR00260">
    <property type="entry name" value="CHEMTRNSDUCR"/>
</dbReference>
<dbReference type="PROSITE" id="PS50111">
    <property type="entry name" value="CHEMOTAXIS_TRANSDUC_2"/>
    <property type="match status" value="1"/>
</dbReference>
<dbReference type="EMBL" id="JAAIKR010000002">
    <property type="protein sequence ID" value="MBR9727070.1"/>
    <property type="molecule type" value="Genomic_DNA"/>
</dbReference>
<feature type="transmembrane region" description="Helical" evidence="5">
    <location>
        <begin position="21"/>
        <end position="40"/>
    </location>
</feature>
<feature type="domain" description="Methyl-accepting transducer" evidence="6">
    <location>
        <begin position="227"/>
        <end position="463"/>
    </location>
</feature>
<dbReference type="Gene3D" id="1.10.287.950">
    <property type="entry name" value="Methyl-accepting chemotaxis protein"/>
    <property type="match status" value="1"/>
</dbReference>
<dbReference type="InterPro" id="IPR004090">
    <property type="entry name" value="Chemotax_Me-accpt_rcpt"/>
</dbReference>
<evidence type="ECO:0000256" key="5">
    <source>
        <dbReference type="SAM" id="Phobius"/>
    </source>
</evidence>
<dbReference type="SMART" id="SM00283">
    <property type="entry name" value="MA"/>
    <property type="match status" value="1"/>
</dbReference>
<evidence type="ECO:0000313" key="8">
    <source>
        <dbReference type="EMBL" id="MBR9727070.1"/>
    </source>
</evidence>
<name>A0ABS5I170_9GAMM</name>
<dbReference type="InterPro" id="IPR003660">
    <property type="entry name" value="HAMP_dom"/>
</dbReference>
<evidence type="ECO:0000256" key="1">
    <source>
        <dbReference type="ARBA" id="ARBA00004370"/>
    </source>
</evidence>
<feature type="domain" description="HAMP" evidence="7">
    <location>
        <begin position="179"/>
        <end position="222"/>
    </location>
</feature>
<dbReference type="Proteomes" id="UP000811844">
    <property type="component" value="Unassembled WGS sequence"/>
</dbReference>
<evidence type="ECO:0000256" key="4">
    <source>
        <dbReference type="PROSITE-ProRule" id="PRU00284"/>
    </source>
</evidence>
<keyword evidence="5" id="KW-0812">Transmembrane</keyword>
<accession>A0ABS5I170</accession>
<keyword evidence="5" id="KW-0472">Membrane</keyword>
<feature type="transmembrane region" description="Helical" evidence="5">
    <location>
        <begin position="148"/>
        <end position="176"/>
    </location>
</feature>
<evidence type="ECO:0000259" key="6">
    <source>
        <dbReference type="PROSITE" id="PS50111"/>
    </source>
</evidence>
<dbReference type="SUPFAM" id="SSF58104">
    <property type="entry name" value="Methyl-accepting chemotaxis protein (MCP) signaling domain"/>
    <property type="match status" value="1"/>
</dbReference>
<keyword evidence="9" id="KW-1185">Reference proteome</keyword>
<evidence type="ECO:0000256" key="3">
    <source>
        <dbReference type="ARBA" id="ARBA00029447"/>
    </source>
</evidence>
<dbReference type="InterPro" id="IPR004089">
    <property type="entry name" value="MCPsignal_dom"/>
</dbReference>
<dbReference type="PANTHER" id="PTHR32089:SF65">
    <property type="entry name" value="CHEMOTAXIS SIGNAL TRANSDUCTION SYSTEM METHYL ACCEPTING SENSORY TRANSDUCER"/>
    <property type="match status" value="1"/>
</dbReference>
<dbReference type="Pfam" id="PF00015">
    <property type="entry name" value="MCPsignal"/>
    <property type="match status" value="1"/>
</dbReference>
<dbReference type="PANTHER" id="PTHR32089">
    <property type="entry name" value="METHYL-ACCEPTING CHEMOTAXIS PROTEIN MCPB"/>
    <property type="match status" value="1"/>
</dbReference>
<sequence>MKEVKFRWVDQFLIHMSLKTKFTILAIVPMLMMIGLTVFLNHQHQKNVQQTYLNSVLQSNNATINYLDSALKSIPDNQRQSMATTLSSHSRIQQLNALPFDLKNLANAGGGIDMSKSTVSVISKRNNHNQVIVSEVNLSDIDVGNTGFSYALVAALLFILFIFAYYISTFVGGALFTSVKALRQAADGDLTGRLKFFEVRDEFSILAISIDKLVERQHHLVKNITQATEQIRNVVSTFRNNAEEGQALAINQRQHLDSLAAAMEEMTAAVHEVANNAEQSSTETQEVNNQVATGSKDIQTTVNAIDVLSTEIGDASNAVVELNDNANKIDDIVTTINAISEQTNLLALNAAIEAARAGEQGRGFAVVADEVRTLAGRTQSATVEIKTMIEALQSGTRNLTQVMSRTVEQAEEGKKHVLHTGEDLTNIAQRSTKAFDMSVLIATSAEQQSGVANDIASNLTEIKNQSQDVELSATGAVAGCEELFETAEQLDKLLVGLKV</sequence>
<comment type="caution">
    <text evidence="8">The sequence shown here is derived from an EMBL/GenBank/DDBJ whole genome shotgun (WGS) entry which is preliminary data.</text>
</comment>
<dbReference type="CDD" id="cd11386">
    <property type="entry name" value="MCP_signal"/>
    <property type="match status" value="1"/>
</dbReference>
<gene>
    <name evidence="8" type="ORF">G3R48_03550</name>
</gene>
<protein>
    <submittedName>
        <fullName evidence="8">Methyl-accepting chemotaxis protein</fullName>
    </submittedName>
</protein>
<evidence type="ECO:0000259" key="7">
    <source>
        <dbReference type="PROSITE" id="PS50885"/>
    </source>
</evidence>